<organism evidence="1 2">
    <name type="scientific">Taxus chinensis</name>
    <name type="common">Chinese yew</name>
    <name type="synonym">Taxus wallichiana var. chinensis</name>
    <dbReference type="NCBI Taxonomy" id="29808"/>
    <lineage>
        <taxon>Eukaryota</taxon>
        <taxon>Viridiplantae</taxon>
        <taxon>Streptophyta</taxon>
        <taxon>Embryophyta</taxon>
        <taxon>Tracheophyta</taxon>
        <taxon>Spermatophyta</taxon>
        <taxon>Pinopsida</taxon>
        <taxon>Pinidae</taxon>
        <taxon>Conifers II</taxon>
        <taxon>Cupressales</taxon>
        <taxon>Taxaceae</taxon>
        <taxon>Taxus</taxon>
    </lineage>
</organism>
<protein>
    <submittedName>
        <fullName evidence="1">Uncharacterized protein</fullName>
    </submittedName>
</protein>
<dbReference type="Proteomes" id="UP000824469">
    <property type="component" value="Unassembled WGS sequence"/>
</dbReference>
<sequence length="63" mass="6734">MAGCHFVLDVGEARQSVAVSVAGTDPRDPTWRPGDPTTAEGWRDLIRQGVHRHSTAPFGGYSG</sequence>
<evidence type="ECO:0000313" key="2">
    <source>
        <dbReference type="Proteomes" id="UP000824469"/>
    </source>
</evidence>
<dbReference type="AlphaFoldDB" id="A0AA38LHN4"/>
<evidence type="ECO:0000313" key="1">
    <source>
        <dbReference type="EMBL" id="KAH9323991.1"/>
    </source>
</evidence>
<proteinExistence type="predicted"/>
<keyword evidence="2" id="KW-1185">Reference proteome</keyword>
<gene>
    <name evidence="1" type="ORF">KI387_043932</name>
</gene>
<name>A0AA38LHN4_TAXCH</name>
<comment type="caution">
    <text evidence="1">The sequence shown here is derived from an EMBL/GenBank/DDBJ whole genome shotgun (WGS) entry which is preliminary data.</text>
</comment>
<accession>A0AA38LHN4</accession>
<dbReference type="EMBL" id="JAHRHJ020000003">
    <property type="protein sequence ID" value="KAH9323991.1"/>
    <property type="molecule type" value="Genomic_DNA"/>
</dbReference>
<reference evidence="1 2" key="1">
    <citation type="journal article" date="2021" name="Nat. Plants">
        <title>The Taxus genome provides insights into paclitaxel biosynthesis.</title>
        <authorList>
            <person name="Xiong X."/>
            <person name="Gou J."/>
            <person name="Liao Q."/>
            <person name="Li Y."/>
            <person name="Zhou Q."/>
            <person name="Bi G."/>
            <person name="Li C."/>
            <person name="Du R."/>
            <person name="Wang X."/>
            <person name="Sun T."/>
            <person name="Guo L."/>
            <person name="Liang H."/>
            <person name="Lu P."/>
            <person name="Wu Y."/>
            <person name="Zhang Z."/>
            <person name="Ro D.K."/>
            <person name="Shang Y."/>
            <person name="Huang S."/>
            <person name="Yan J."/>
        </authorList>
    </citation>
    <scope>NUCLEOTIDE SEQUENCE [LARGE SCALE GENOMIC DNA]</scope>
    <source>
        <strain evidence="1">Ta-2019</strain>
    </source>
</reference>